<keyword evidence="3" id="KW-1185">Reference proteome</keyword>
<accession>A0ABQ2DIR8</accession>
<reference evidence="3" key="1">
    <citation type="journal article" date="2019" name="Int. J. Syst. Evol. Microbiol.">
        <title>The Global Catalogue of Microorganisms (GCM) 10K type strain sequencing project: providing services to taxonomists for standard genome sequencing and annotation.</title>
        <authorList>
            <consortium name="The Broad Institute Genomics Platform"/>
            <consortium name="The Broad Institute Genome Sequencing Center for Infectious Disease"/>
            <person name="Wu L."/>
            <person name="Ma J."/>
        </authorList>
    </citation>
    <scope>NUCLEOTIDE SEQUENCE [LARGE SCALE GENOMIC DNA]</scope>
    <source>
        <strain evidence="3">JCM 30071</strain>
    </source>
</reference>
<evidence type="ECO:0000313" key="3">
    <source>
        <dbReference type="Proteomes" id="UP000634435"/>
    </source>
</evidence>
<keyword evidence="1" id="KW-0732">Signal</keyword>
<evidence type="ECO:0000256" key="1">
    <source>
        <dbReference type="SAM" id="SignalP"/>
    </source>
</evidence>
<feature type="signal peptide" evidence="1">
    <location>
        <begin position="1"/>
        <end position="23"/>
    </location>
</feature>
<feature type="chain" id="PRO_5046338904" evidence="1">
    <location>
        <begin position="24"/>
        <end position="103"/>
    </location>
</feature>
<gene>
    <name evidence="2" type="ORF">GCM10007111_21850</name>
</gene>
<sequence length="103" mass="12143">MRKRLVIIGLALLLLGLPTIALAHTETTEDDSNKSHNWQEYSRDTNIIDTGTHEFTYWKNFMKHKRTCQISQKVETIVYYCDVHDHTKSETKYLETIHSHKHS</sequence>
<dbReference type="RefSeq" id="WP_021289264.1">
    <property type="nucleotide sequence ID" value="NZ_BMPN01000003.1"/>
</dbReference>
<dbReference type="EMBL" id="BMPN01000003">
    <property type="protein sequence ID" value="GGJ59501.1"/>
    <property type="molecule type" value="Genomic_DNA"/>
</dbReference>
<organism evidence="2 3">
    <name type="scientific">Virgibacillus kapii</name>
    <dbReference type="NCBI Taxonomy" id="1638645"/>
    <lineage>
        <taxon>Bacteria</taxon>
        <taxon>Bacillati</taxon>
        <taxon>Bacillota</taxon>
        <taxon>Bacilli</taxon>
        <taxon>Bacillales</taxon>
        <taxon>Bacillaceae</taxon>
        <taxon>Virgibacillus</taxon>
    </lineage>
</organism>
<protein>
    <submittedName>
        <fullName evidence="2">Uncharacterized protein</fullName>
    </submittedName>
</protein>
<dbReference type="Proteomes" id="UP000634435">
    <property type="component" value="Unassembled WGS sequence"/>
</dbReference>
<comment type="caution">
    <text evidence="2">The sequence shown here is derived from an EMBL/GenBank/DDBJ whole genome shotgun (WGS) entry which is preliminary data.</text>
</comment>
<name>A0ABQ2DIR8_9BACI</name>
<evidence type="ECO:0000313" key="2">
    <source>
        <dbReference type="EMBL" id="GGJ59501.1"/>
    </source>
</evidence>
<proteinExistence type="predicted"/>